<dbReference type="CDD" id="cd00077">
    <property type="entry name" value="HDc"/>
    <property type="match status" value="1"/>
</dbReference>
<dbReference type="Pfam" id="PF05157">
    <property type="entry name" value="MshEN"/>
    <property type="match status" value="1"/>
</dbReference>
<dbReference type="InterPro" id="IPR052340">
    <property type="entry name" value="RNase_Y/CdgJ"/>
</dbReference>
<evidence type="ECO:0000313" key="2">
    <source>
        <dbReference type="EMBL" id="RJP70785.1"/>
    </source>
</evidence>
<dbReference type="InterPro" id="IPR007831">
    <property type="entry name" value="T2SS_GspE_N"/>
</dbReference>
<protein>
    <submittedName>
        <fullName evidence="2">HDOD domain-containing protein</fullName>
    </submittedName>
</protein>
<reference evidence="2 3" key="1">
    <citation type="journal article" date="2017" name="ISME J.">
        <title>Energy and carbon metabolisms in a deep terrestrial subsurface fluid microbial community.</title>
        <authorList>
            <person name="Momper L."/>
            <person name="Jungbluth S.P."/>
            <person name="Lee M.D."/>
            <person name="Amend J.P."/>
        </authorList>
    </citation>
    <scope>NUCLEOTIDE SEQUENCE [LARGE SCALE GENOMIC DNA]</scope>
    <source>
        <strain evidence="2">SURF_17</strain>
    </source>
</reference>
<comment type="caution">
    <text evidence="2">The sequence shown here is derived from an EMBL/GenBank/DDBJ whole genome shotgun (WGS) entry which is preliminary data.</text>
</comment>
<proteinExistence type="predicted"/>
<accession>A0A419EZD2</accession>
<dbReference type="InterPro" id="IPR003607">
    <property type="entry name" value="HD/PDEase_dom"/>
</dbReference>
<dbReference type="InterPro" id="IPR013976">
    <property type="entry name" value="HDOD"/>
</dbReference>
<dbReference type="Proteomes" id="UP000285961">
    <property type="component" value="Unassembled WGS sequence"/>
</dbReference>
<dbReference type="SMART" id="SM00471">
    <property type="entry name" value="HDc"/>
    <property type="match status" value="1"/>
</dbReference>
<dbReference type="InterPro" id="IPR037257">
    <property type="entry name" value="T2SS_E_N_sf"/>
</dbReference>
<dbReference type="Gene3D" id="1.10.3210.10">
    <property type="entry name" value="Hypothetical protein af1432"/>
    <property type="match status" value="1"/>
</dbReference>
<dbReference type="Pfam" id="PF08668">
    <property type="entry name" value="HDOD"/>
    <property type="match status" value="1"/>
</dbReference>
<dbReference type="EMBL" id="QZKI01000065">
    <property type="protein sequence ID" value="RJP70785.1"/>
    <property type="molecule type" value="Genomic_DNA"/>
</dbReference>
<dbReference type="PANTHER" id="PTHR33525:SF3">
    <property type="entry name" value="RIBONUCLEASE Y"/>
    <property type="match status" value="1"/>
</dbReference>
<evidence type="ECO:0000259" key="1">
    <source>
        <dbReference type="PROSITE" id="PS51833"/>
    </source>
</evidence>
<dbReference type="AlphaFoldDB" id="A0A419EZD2"/>
<sequence>MKRMIGELLVEGGYVTVQQVEYALEVQKKKKKRDRICNILMDLGYLTEEAFLEFLTSMPGMASVELARCEIPSEVLGLVPKELALQLEIVPIGRLRNLLTVAMVCPIDKAGREKLEAVTGLKIKPVLCPRRAVYRALDRYYREPQEIGAGSPVETVMSALDVSLKLQRVARLVQEIEELPTLPAIVSTISAIVNDPKSSSADLAKVISADGALSSKILRLANSPAFGFSRKISDIKHAITLLGFKETQALAMSVAVFDRLSVGQTQFDFKAYWNHSFSCATLSRLLSANLDDHAMETAFVAGLLHDVGKVVLAMSLRDRKIQLASADSETRIEAEEKTIGINHAEIGYLLADHWLLPSPLANAIRYHHVPEVELGPKGLSRVVFLADIFSKINTAELSEDMNSNKRVDNILKELNISEGALRKALDGYGEIAADIVVF</sequence>
<dbReference type="PANTHER" id="PTHR33525">
    <property type="match status" value="1"/>
</dbReference>
<organism evidence="2 3">
    <name type="scientific">Candidatus Abyssobacteria bacterium SURF_17</name>
    <dbReference type="NCBI Taxonomy" id="2093361"/>
    <lineage>
        <taxon>Bacteria</taxon>
        <taxon>Pseudomonadati</taxon>
        <taxon>Candidatus Hydrogenedentota</taxon>
        <taxon>Candidatus Abyssobacteria</taxon>
    </lineage>
</organism>
<name>A0A419EZD2_9BACT</name>
<gene>
    <name evidence="2" type="ORF">C4532_08880</name>
</gene>
<dbReference type="Gene3D" id="3.30.300.160">
    <property type="entry name" value="Type II secretion system, protein E, N-terminal domain"/>
    <property type="match status" value="1"/>
</dbReference>
<dbReference type="PROSITE" id="PS51833">
    <property type="entry name" value="HDOD"/>
    <property type="match status" value="1"/>
</dbReference>
<evidence type="ECO:0000313" key="3">
    <source>
        <dbReference type="Proteomes" id="UP000285961"/>
    </source>
</evidence>
<feature type="domain" description="HDOD" evidence="1">
    <location>
        <begin position="179"/>
        <end position="370"/>
    </location>
</feature>
<dbReference type="SUPFAM" id="SSF160246">
    <property type="entry name" value="EspE N-terminal domain-like"/>
    <property type="match status" value="1"/>
</dbReference>
<dbReference type="SUPFAM" id="SSF109604">
    <property type="entry name" value="HD-domain/PDEase-like"/>
    <property type="match status" value="1"/>
</dbReference>